<dbReference type="Gene3D" id="2.60.120.650">
    <property type="entry name" value="Cupin"/>
    <property type="match status" value="1"/>
</dbReference>
<accession>A0A8B8FY83</accession>
<keyword evidence="2" id="KW-1185">Reference proteome</keyword>
<dbReference type="Proteomes" id="UP000694846">
    <property type="component" value="Unplaced"/>
</dbReference>
<organism evidence="2 3">
    <name type="scientific">Sipha flava</name>
    <name type="common">yellow sugarcane aphid</name>
    <dbReference type="NCBI Taxonomy" id="143950"/>
    <lineage>
        <taxon>Eukaryota</taxon>
        <taxon>Metazoa</taxon>
        <taxon>Ecdysozoa</taxon>
        <taxon>Arthropoda</taxon>
        <taxon>Hexapoda</taxon>
        <taxon>Insecta</taxon>
        <taxon>Pterygota</taxon>
        <taxon>Neoptera</taxon>
        <taxon>Paraneoptera</taxon>
        <taxon>Hemiptera</taxon>
        <taxon>Sternorrhyncha</taxon>
        <taxon>Aphidomorpha</taxon>
        <taxon>Aphidoidea</taxon>
        <taxon>Aphididae</taxon>
        <taxon>Sipha</taxon>
    </lineage>
</organism>
<dbReference type="CTD" id="38097"/>
<dbReference type="GeneID" id="112687438"/>
<evidence type="ECO:0000259" key="1">
    <source>
        <dbReference type="Pfam" id="PF24472"/>
    </source>
</evidence>
<protein>
    <submittedName>
        <fullName evidence="3">JmjC domain-containing protein 5</fullName>
    </submittedName>
</protein>
<dbReference type="OrthoDB" id="47172at2759"/>
<dbReference type="InterPro" id="IPR056520">
    <property type="entry name" value="ARM_KDM8_N"/>
</dbReference>
<dbReference type="PANTHER" id="PTHR12461">
    <property type="entry name" value="HYPOXIA-INDUCIBLE FACTOR 1 ALPHA INHIBITOR-RELATED"/>
    <property type="match status" value="1"/>
</dbReference>
<feature type="domain" description="DM8" evidence="1">
    <location>
        <begin position="49"/>
        <end position="124"/>
    </location>
</feature>
<sequence>MNTIFDEVLQHLDSFLIIEFDYSNVNNSLDFLFRKSYKAYQSNDLTVAVLSVEAVLEKIWESLHTGSWADASDCMRKLYSHASLLKAKLLLKTPSDESMLKKAIKAVDMGLLMGNAFRNELTKTASLLCLILQQYYIESPELVYNENKLSYNNYTLHRIGDYVPALNQPSLETLSRDFLKPKLPVKITGSMKHWPAISKWKDLNYLIKLAGARLVPVEIGSSYADAEWSQKLITLEEFIKNRIVQKNEKPAYLAQHQLFNQIWMVKSQISMLG</sequence>
<gene>
    <name evidence="3" type="primary">LOC112687438</name>
</gene>
<dbReference type="PANTHER" id="PTHR12461:SF105">
    <property type="entry name" value="HYPOXIA-INDUCIBLE FACTOR 1-ALPHA INHIBITOR"/>
    <property type="match status" value="1"/>
</dbReference>
<proteinExistence type="predicted"/>
<evidence type="ECO:0000313" key="3">
    <source>
        <dbReference type="RefSeq" id="XP_025415939.1"/>
    </source>
</evidence>
<reference evidence="3" key="1">
    <citation type="submission" date="2025-08" db="UniProtKB">
        <authorList>
            <consortium name="RefSeq"/>
        </authorList>
    </citation>
    <scope>IDENTIFICATION</scope>
    <source>
        <tissue evidence="3">Whole body</tissue>
    </source>
</reference>
<dbReference type="AlphaFoldDB" id="A0A8B8FY83"/>
<dbReference type="SUPFAM" id="SSF51197">
    <property type="entry name" value="Clavaminate synthase-like"/>
    <property type="match status" value="1"/>
</dbReference>
<name>A0A8B8FY83_9HEMI</name>
<dbReference type="Pfam" id="PF24472">
    <property type="entry name" value="ARM_KDM8_N"/>
    <property type="match status" value="1"/>
</dbReference>
<evidence type="ECO:0000313" key="2">
    <source>
        <dbReference type="Proteomes" id="UP000694846"/>
    </source>
</evidence>
<dbReference type="RefSeq" id="XP_025415939.1">
    <property type="nucleotide sequence ID" value="XM_025560154.1"/>
</dbReference>